<proteinExistence type="predicted"/>
<gene>
    <name evidence="2" type="ORF">EV207_13818</name>
</gene>
<dbReference type="RefSeq" id="WP_132747629.1">
    <property type="nucleotide sequence ID" value="NZ_SLXK01000038.1"/>
</dbReference>
<dbReference type="Proteomes" id="UP000295416">
    <property type="component" value="Unassembled WGS sequence"/>
</dbReference>
<dbReference type="PANTHER" id="PTHR40076:SF1">
    <property type="entry name" value="MEMBRANE PROTEIN"/>
    <property type="match status" value="1"/>
</dbReference>
<dbReference type="Pfam" id="PF06161">
    <property type="entry name" value="DUF975"/>
    <property type="match status" value="1"/>
</dbReference>
<feature type="transmembrane region" description="Helical" evidence="1">
    <location>
        <begin position="63"/>
        <end position="83"/>
    </location>
</feature>
<comment type="caution">
    <text evidence="2">The sequence shown here is derived from an EMBL/GenBank/DDBJ whole genome shotgun (WGS) entry which is preliminary data.</text>
</comment>
<keyword evidence="1" id="KW-1133">Transmembrane helix</keyword>
<dbReference type="AlphaFoldDB" id="A0A4R2NKN0"/>
<evidence type="ECO:0000313" key="3">
    <source>
        <dbReference type="Proteomes" id="UP000295416"/>
    </source>
</evidence>
<feature type="transmembrane region" description="Helical" evidence="1">
    <location>
        <begin position="177"/>
        <end position="200"/>
    </location>
</feature>
<keyword evidence="1" id="KW-0472">Membrane</keyword>
<dbReference type="PANTHER" id="PTHR40076">
    <property type="entry name" value="MEMBRANE PROTEIN-RELATED"/>
    <property type="match status" value="1"/>
</dbReference>
<evidence type="ECO:0000313" key="2">
    <source>
        <dbReference type="EMBL" id="TCP21932.1"/>
    </source>
</evidence>
<dbReference type="InterPro" id="IPR010380">
    <property type="entry name" value="DUF975"/>
</dbReference>
<protein>
    <submittedName>
        <fullName evidence="2">Putative membrane protein</fullName>
    </submittedName>
</protein>
<feature type="transmembrane region" description="Helical" evidence="1">
    <location>
        <begin position="20"/>
        <end position="43"/>
    </location>
</feature>
<accession>A0A4R2NKN0</accession>
<reference evidence="2 3" key="1">
    <citation type="submission" date="2019-03" db="EMBL/GenBank/DDBJ databases">
        <title>Genomic Encyclopedia of Type Strains, Phase IV (KMG-IV): sequencing the most valuable type-strain genomes for metagenomic binning, comparative biology and taxonomic classification.</title>
        <authorList>
            <person name="Goeker M."/>
        </authorList>
    </citation>
    <scope>NUCLEOTIDE SEQUENCE [LARGE SCALE GENOMIC DNA]</scope>
    <source>
        <strain evidence="2 3">DSM 19377</strain>
    </source>
</reference>
<dbReference type="OrthoDB" id="9784844at2"/>
<dbReference type="EMBL" id="SLXK01000038">
    <property type="protein sequence ID" value="TCP21932.1"/>
    <property type="molecule type" value="Genomic_DNA"/>
</dbReference>
<keyword evidence="3" id="KW-1185">Reference proteome</keyword>
<evidence type="ECO:0000256" key="1">
    <source>
        <dbReference type="SAM" id="Phobius"/>
    </source>
</evidence>
<sequence>MRVRDIKRDARAALKGQWGFAVLVSFLALFIYSAVPIVIESIISGGFWDFIYDETALSAALGYILPIFLFPILMGHYWVYLSMVRRENVEVKGIFKPFTTSLQYWKSVGVSFLVNIYIMLWMLLFIIPGIIKGIAYSQVYFILKDHPDIQVNDAVTMSRRMMDGYKGKYFLMQLSFIGWWILSILTLGIGLFWLVPYIMASTASFYENLKLESEKEI</sequence>
<name>A0A4R2NKN0_9BACL</name>
<feature type="transmembrane region" description="Helical" evidence="1">
    <location>
        <begin position="104"/>
        <end position="131"/>
    </location>
</feature>
<keyword evidence="1" id="KW-0812">Transmembrane</keyword>
<organism evidence="2 3">
    <name type="scientific">Scopulibacillus darangshiensis</name>
    <dbReference type="NCBI Taxonomy" id="442528"/>
    <lineage>
        <taxon>Bacteria</taxon>
        <taxon>Bacillati</taxon>
        <taxon>Bacillota</taxon>
        <taxon>Bacilli</taxon>
        <taxon>Bacillales</taxon>
        <taxon>Sporolactobacillaceae</taxon>
        <taxon>Scopulibacillus</taxon>
    </lineage>
</organism>